<proteinExistence type="predicted"/>
<organism evidence="1 2">
    <name type="scientific">Chaenocephalus aceratus</name>
    <name type="common">Blackfin icefish</name>
    <name type="synonym">Chaenichthys aceratus</name>
    <dbReference type="NCBI Taxonomy" id="36190"/>
    <lineage>
        <taxon>Eukaryota</taxon>
        <taxon>Metazoa</taxon>
        <taxon>Chordata</taxon>
        <taxon>Craniata</taxon>
        <taxon>Vertebrata</taxon>
        <taxon>Euteleostomi</taxon>
        <taxon>Actinopterygii</taxon>
        <taxon>Neopterygii</taxon>
        <taxon>Teleostei</taxon>
        <taxon>Neoteleostei</taxon>
        <taxon>Acanthomorphata</taxon>
        <taxon>Eupercaria</taxon>
        <taxon>Perciformes</taxon>
        <taxon>Notothenioidei</taxon>
        <taxon>Channichthyidae</taxon>
        <taxon>Chaenocephalus</taxon>
    </lineage>
</organism>
<sequence>MASSDVARMPEKAVRPLGLAGHVGFDSLPDQLVNKSICQGFCFNILCIGETGIGKSTLMDTLFNTNFENFESSHFEPQVKLRAQTYDLQESNVRLRLTVVNTVGFGDQMNKQESYQPVVDYIDKQFESYLQEELKIKRSLHNYHDSRVHACLYFISPSGHSLKSLDLVTMKKLDSKVNIIPVIAKADTISKSELHKFKIKIMSELVSNGVQIYQFPLDDETVAKVNTTMNGLLPFAVVVQVENESHCDFVKLREMLICVNMEDPEGADTHSTLRAVTDAANLMKKWDSKIPTQSANLSACSRPTRPSGRSSGGAAEERRRDDADDAERELQSRFEQLKRLHADEKATLEDKRRNLDDDLSSFGKRRAAAQLLQAQSLTANGKKDKDRKK</sequence>
<dbReference type="Proteomes" id="UP001057452">
    <property type="component" value="Chromosome 21"/>
</dbReference>
<evidence type="ECO:0000313" key="1">
    <source>
        <dbReference type="EMBL" id="KAI4806095.1"/>
    </source>
</evidence>
<gene>
    <name evidence="1" type="ORF">KUCAC02_010679</name>
</gene>
<protein>
    <submittedName>
        <fullName evidence="1">Uncharacterized protein</fullName>
    </submittedName>
</protein>
<dbReference type="EMBL" id="CM043805">
    <property type="protein sequence ID" value="KAI4806095.1"/>
    <property type="molecule type" value="Genomic_DNA"/>
</dbReference>
<comment type="caution">
    <text evidence="1">The sequence shown here is derived from an EMBL/GenBank/DDBJ whole genome shotgun (WGS) entry which is preliminary data.</text>
</comment>
<accession>A0ACB9VZX7</accession>
<keyword evidence="2" id="KW-1185">Reference proteome</keyword>
<name>A0ACB9VZX7_CHAAC</name>
<reference evidence="1" key="1">
    <citation type="submission" date="2022-05" db="EMBL/GenBank/DDBJ databases">
        <title>Chromosome-level genome of Chaenocephalus aceratus.</title>
        <authorList>
            <person name="Park H."/>
        </authorList>
    </citation>
    <scope>NUCLEOTIDE SEQUENCE</scope>
    <source>
        <strain evidence="1">KU_202001</strain>
    </source>
</reference>
<evidence type="ECO:0000313" key="2">
    <source>
        <dbReference type="Proteomes" id="UP001057452"/>
    </source>
</evidence>